<comment type="caution">
    <text evidence="1">The sequence shown here is derived from an EMBL/GenBank/DDBJ whole genome shotgun (WGS) entry which is preliminary data.</text>
</comment>
<organism evidence="1 2">
    <name type="scientific">Spirodela intermedia</name>
    <name type="common">Intermediate duckweed</name>
    <dbReference type="NCBI Taxonomy" id="51605"/>
    <lineage>
        <taxon>Eukaryota</taxon>
        <taxon>Viridiplantae</taxon>
        <taxon>Streptophyta</taxon>
        <taxon>Embryophyta</taxon>
        <taxon>Tracheophyta</taxon>
        <taxon>Spermatophyta</taxon>
        <taxon>Magnoliopsida</taxon>
        <taxon>Liliopsida</taxon>
        <taxon>Araceae</taxon>
        <taxon>Lemnoideae</taxon>
        <taxon>Spirodela</taxon>
    </lineage>
</organism>
<dbReference type="AlphaFoldDB" id="A0A811G4Y4"/>
<evidence type="ECO:0000313" key="1">
    <source>
        <dbReference type="EMBL" id="CAB1184598.1"/>
    </source>
</evidence>
<sequence length="170" mass="18148">MSAGCRAHSPYLADTKVPSTDAGKPSGPGARCLLIEKTTSLISSPSILSDKASYIELGFEVAYTSTIPYDARYHDLVSGPTSPRSRGVRHMNVPTAFAKDSTSSESCGPNLRLISLLWVGSLNVSLRATILMGTSRVFEVRGCFPLLKGEGVASRVPFFPPLPSGRPPHK</sequence>
<dbReference type="Proteomes" id="UP000663760">
    <property type="component" value="Unassembled WGS sequence"/>
</dbReference>
<gene>
    <name evidence="1" type="ORF">SI8410_UN021861</name>
</gene>
<name>A0A811G4Y4_SPIIN</name>
<evidence type="ECO:0000313" key="2">
    <source>
        <dbReference type="Proteomes" id="UP000663760"/>
    </source>
</evidence>
<reference evidence="1" key="1">
    <citation type="submission" date="2020-02" db="EMBL/GenBank/DDBJ databases">
        <authorList>
            <person name="Scholz U."/>
            <person name="Mascher M."/>
            <person name="Fiebig A."/>
        </authorList>
    </citation>
    <scope>NUCLEOTIDE SEQUENCE</scope>
</reference>
<accession>A0A811G4Y4</accession>
<protein>
    <submittedName>
        <fullName evidence="1">Uncharacterized protein</fullName>
    </submittedName>
</protein>
<dbReference type="EMBL" id="CACVBZ020000045">
    <property type="protein sequence ID" value="CAB1184598.1"/>
    <property type="molecule type" value="Genomic_DNA"/>
</dbReference>
<proteinExistence type="predicted"/>
<keyword evidence="2" id="KW-1185">Reference proteome</keyword>